<evidence type="ECO:0000313" key="1">
    <source>
        <dbReference type="EMBL" id="MDQ0254894.1"/>
    </source>
</evidence>
<comment type="caution">
    <text evidence="1">The sequence shown here is derived from an EMBL/GenBank/DDBJ whole genome shotgun (WGS) entry which is preliminary data.</text>
</comment>
<accession>A0ABT9ZUI1</accession>
<proteinExistence type="predicted"/>
<sequence length="68" mass="7906">MSLRKQLALTEIKVAILTTAFNLKEDPDIEEAVEQLMKVSTMIDDEIQVEEEEDWITMRGKNILQKIE</sequence>
<dbReference type="EMBL" id="JAUSUG010000008">
    <property type="protein sequence ID" value="MDQ0254894.1"/>
    <property type="molecule type" value="Genomic_DNA"/>
</dbReference>
<dbReference type="Proteomes" id="UP001230005">
    <property type="component" value="Unassembled WGS sequence"/>
</dbReference>
<evidence type="ECO:0000313" key="2">
    <source>
        <dbReference type="Proteomes" id="UP001230005"/>
    </source>
</evidence>
<dbReference type="RefSeq" id="WP_307325485.1">
    <property type="nucleotide sequence ID" value="NZ_JAUSUG010000008.1"/>
</dbReference>
<keyword evidence="2" id="KW-1185">Reference proteome</keyword>
<organism evidence="1 2">
    <name type="scientific">Evansella vedderi</name>
    <dbReference type="NCBI Taxonomy" id="38282"/>
    <lineage>
        <taxon>Bacteria</taxon>
        <taxon>Bacillati</taxon>
        <taxon>Bacillota</taxon>
        <taxon>Bacilli</taxon>
        <taxon>Bacillales</taxon>
        <taxon>Bacillaceae</taxon>
        <taxon>Evansella</taxon>
    </lineage>
</organism>
<reference evidence="1 2" key="1">
    <citation type="submission" date="2023-07" db="EMBL/GenBank/DDBJ databases">
        <title>Genomic Encyclopedia of Type Strains, Phase IV (KMG-IV): sequencing the most valuable type-strain genomes for metagenomic binning, comparative biology and taxonomic classification.</title>
        <authorList>
            <person name="Goeker M."/>
        </authorList>
    </citation>
    <scope>NUCLEOTIDE SEQUENCE [LARGE SCALE GENOMIC DNA]</scope>
    <source>
        <strain evidence="1 2">DSM 9768</strain>
    </source>
</reference>
<protein>
    <submittedName>
        <fullName evidence="1">Uncharacterized protein</fullName>
    </submittedName>
</protein>
<gene>
    <name evidence="1" type="ORF">J2S74_002276</name>
</gene>
<name>A0ABT9ZUI1_9BACI</name>